<name>A0A7C3IY35_UNCW3</name>
<dbReference type="EMBL" id="DSTU01000006">
    <property type="protein sequence ID" value="HFJ54002.1"/>
    <property type="molecule type" value="Genomic_DNA"/>
</dbReference>
<organism evidence="2">
    <name type="scientific">candidate division WOR-3 bacterium</name>
    <dbReference type="NCBI Taxonomy" id="2052148"/>
    <lineage>
        <taxon>Bacteria</taxon>
        <taxon>Bacteria division WOR-3</taxon>
    </lineage>
</organism>
<proteinExistence type="predicted"/>
<dbReference type="AlphaFoldDB" id="A0A7C3IY35"/>
<dbReference type="EMBL" id="DSLG01000002">
    <property type="protein sequence ID" value="HEA86482.1"/>
    <property type="molecule type" value="Genomic_DNA"/>
</dbReference>
<evidence type="ECO:0000313" key="1">
    <source>
        <dbReference type="EMBL" id="HEA86482.1"/>
    </source>
</evidence>
<evidence type="ECO:0000313" key="2">
    <source>
        <dbReference type="EMBL" id="HFJ54002.1"/>
    </source>
</evidence>
<protein>
    <recommendedName>
        <fullName evidence="3">Outer membrane protein beta-barrel domain-containing protein</fullName>
    </recommendedName>
</protein>
<sequence length="229" mass="25211">MRWAAFVVSFAVGILRLSAQEPEAWLVPFGCAFEHDIQEFNQVFVRNNLPEFSRRIYGWGVELRSLAGGNILIGPMYFRVQEQVRNDSFQLRTETWSIMGEAGLKLPIFGFMTVTPMIGLGGVQPAFQVKQLKGDVELDSLLKAPGRMASFSPGIKLAGLAALEISLNLPTKAGKYGVALRGGYLYSPFALRWCLPDGSEVRGAPDSRIRGFWVSAGLTLIPAPEVETE</sequence>
<comment type="caution">
    <text evidence="2">The sequence shown here is derived from an EMBL/GenBank/DDBJ whole genome shotgun (WGS) entry which is preliminary data.</text>
</comment>
<gene>
    <name evidence="1" type="ORF">ENP94_00540</name>
    <name evidence="2" type="ORF">ENS16_04855</name>
</gene>
<accession>A0A7C3IY35</accession>
<evidence type="ECO:0008006" key="3">
    <source>
        <dbReference type="Google" id="ProtNLM"/>
    </source>
</evidence>
<reference evidence="2" key="1">
    <citation type="journal article" date="2020" name="mSystems">
        <title>Genome- and Community-Level Interaction Insights into Carbon Utilization and Element Cycling Functions of Hydrothermarchaeota in Hydrothermal Sediment.</title>
        <authorList>
            <person name="Zhou Z."/>
            <person name="Liu Y."/>
            <person name="Xu W."/>
            <person name="Pan J."/>
            <person name="Luo Z.H."/>
            <person name="Li M."/>
        </authorList>
    </citation>
    <scope>NUCLEOTIDE SEQUENCE [LARGE SCALE GENOMIC DNA]</scope>
    <source>
        <strain evidence="1">SpSt-265</strain>
        <strain evidence="2">SpSt-465</strain>
    </source>
</reference>